<dbReference type="Proteomes" id="UP000691718">
    <property type="component" value="Unassembled WGS sequence"/>
</dbReference>
<evidence type="ECO:0000313" key="3">
    <source>
        <dbReference type="Proteomes" id="UP000691718"/>
    </source>
</evidence>
<dbReference type="EMBL" id="CAJQZP010001206">
    <property type="protein sequence ID" value="CAG5029184.1"/>
    <property type="molecule type" value="Genomic_DNA"/>
</dbReference>
<protein>
    <submittedName>
        <fullName evidence="2">(apollo) hypothetical protein</fullName>
    </submittedName>
</protein>
<feature type="compositionally biased region" description="Basic residues" evidence="1">
    <location>
        <begin position="308"/>
        <end position="317"/>
    </location>
</feature>
<feature type="region of interest" description="Disordered" evidence="1">
    <location>
        <begin position="292"/>
        <end position="317"/>
    </location>
</feature>
<dbReference type="AlphaFoldDB" id="A0A8S3XJB3"/>
<keyword evidence="3" id="KW-1185">Reference proteome</keyword>
<sequence length="317" mass="36067">MTNVVKCNKCNIVIDEMLSYIQNKISIADEETLVRICKSAFTSEDIKNSKTLLFESIPTDKRKILRKNKGKEERDVADIINLFKTTEPDLIPVFVARQLDKLPPILWNHLDCSKLLKDMITMKTEIEGIKSTYATLECVNELKTEVYQLKTNYPPPASAFKMNMKRGAWLDSGPMGLSHDYDMLPNEISTRNINESLIIKSPSTQSEKLRVDRHKQTENKLNDRQRLSVERTQASALTGCSEGGVRPIVNQEANTRTGPAVTLHASSTNLQLAEQLTTTDKAGDRCALETCEPERSQNNNSEDWQKVVYRKKQNKYR</sequence>
<evidence type="ECO:0000256" key="1">
    <source>
        <dbReference type="SAM" id="MobiDB-lite"/>
    </source>
</evidence>
<reference evidence="2" key="1">
    <citation type="submission" date="2021-04" db="EMBL/GenBank/DDBJ databases">
        <authorList>
            <person name="Tunstrom K."/>
        </authorList>
    </citation>
    <scope>NUCLEOTIDE SEQUENCE</scope>
</reference>
<dbReference type="OrthoDB" id="7362285at2759"/>
<gene>
    <name evidence="2" type="ORF">PAPOLLO_LOCUS19180</name>
</gene>
<proteinExistence type="predicted"/>
<accession>A0A8S3XJB3</accession>
<organism evidence="2 3">
    <name type="scientific">Parnassius apollo</name>
    <name type="common">Apollo butterfly</name>
    <name type="synonym">Papilio apollo</name>
    <dbReference type="NCBI Taxonomy" id="110799"/>
    <lineage>
        <taxon>Eukaryota</taxon>
        <taxon>Metazoa</taxon>
        <taxon>Ecdysozoa</taxon>
        <taxon>Arthropoda</taxon>
        <taxon>Hexapoda</taxon>
        <taxon>Insecta</taxon>
        <taxon>Pterygota</taxon>
        <taxon>Neoptera</taxon>
        <taxon>Endopterygota</taxon>
        <taxon>Lepidoptera</taxon>
        <taxon>Glossata</taxon>
        <taxon>Ditrysia</taxon>
        <taxon>Papilionoidea</taxon>
        <taxon>Papilionidae</taxon>
        <taxon>Parnassiinae</taxon>
        <taxon>Parnassini</taxon>
        <taxon>Parnassius</taxon>
        <taxon>Parnassius</taxon>
    </lineage>
</organism>
<name>A0A8S3XJB3_PARAO</name>
<evidence type="ECO:0000313" key="2">
    <source>
        <dbReference type="EMBL" id="CAG5029184.1"/>
    </source>
</evidence>
<comment type="caution">
    <text evidence="2">The sequence shown here is derived from an EMBL/GenBank/DDBJ whole genome shotgun (WGS) entry which is preliminary data.</text>
</comment>